<keyword evidence="6 11" id="KW-0106">Calcium</keyword>
<evidence type="ECO:0000256" key="12">
    <source>
        <dbReference type="SAM" id="MobiDB-lite"/>
    </source>
</evidence>
<dbReference type="FunFam" id="2.60.40.60:FF:000098">
    <property type="entry name" value="cadherin-23 isoform X1"/>
    <property type="match status" value="1"/>
</dbReference>
<dbReference type="PROSITE" id="PS00232">
    <property type="entry name" value="CADHERIN_1"/>
    <property type="match status" value="5"/>
</dbReference>
<feature type="domain" description="Cadherin" evidence="14">
    <location>
        <begin position="1114"/>
        <end position="1238"/>
    </location>
</feature>
<keyword evidence="7" id="KW-0130">Cell adhesion</keyword>
<organism evidence="15">
    <name type="scientific">Notodromas monacha</name>
    <dbReference type="NCBI Taxonomy" id="399045"/>
    <lineage>
        <taxon>Eukaryota</taxon>
        <taxon>Metazoa</taxon>
        <taxon>Ecdysozoa</taxon>
        <taxon>Arthropoda</taxon>
        <taxon>Crustacea</taxon>
        <taxon>Oligostraca</taxon>
        <taxon>Ostracoda</taxon>
        <taxon>Podocopa</taxon>
        <taxon>Podocopida</taxon>
        <taxon>Cypridocopina</taxon>
        <taxon>Cypridoidea</taxon>
        <taxon>Cyprididae</taxon>
        <taxon>Notodromas</taxon>
    </lineage>
</organism>
<feature type="domain" description="Cadherin" evidence="14">
    <location>
        <begin position="154"/>
        <end position="267"/>
    </location>
</feature>
<evidence type="ECO:0000259" key="14">
    <source>
        <dbReference type="PROSITE" id="PS50268"/>
    </source>
</evidence>
<evidence type="ECO:0000256" key="2">
    <source>
        <dbReference type="ARBA" id="ARBA00022475"/>
    </source>
</evidence>
<feature type="domain" description="Cadherin" evidence="14">
    <location>
        <begin position="268"/>
        <end position="379"/>
    </location>
</feature>
<feature type="transmembrane region" description="Helical" evidence="13">
    <location>
        <begin position="1342"/>
        <end position="1365"/>
    </location>
</feature>
<accession>A0A7R9BJX8</accession>
<evidence type="ECO:0000256" key="6">
    <source>
        <dbReference type="ARBA" id="ARBA00022837"/>
    </source>
</evidence>
<reference evidence="15" key="1">
    <citation type="submission" date="2020-11" db="EMBL/GenBank/DDBJ databases">
        <authorList>
            <person name="Tran Van P."/>
        </authorList>
    </citation>
    <scope>NUCLEOTIDE SEQUENCE</scope>
</reference>
<dbReference type="EMBL" id="CAJPEX010000684">
    <property type="protein sequence ID" value="CAG0916855.1"/>
    <property type="molecule type" value="Genomic_DNA"/>
</dbReference>
<dbReference type="GO" id="GO:0007156">
    <property type="term" value="P:homophilic cell adhesion via plasma membrane adhesion molecules"/>
    <property type="evidence" value="ECO:0007669"/>
    <property type="project" value="InterPro"/>
</dbReference>
<dbReference type="PROSITE" id="PS50268">
    <property type="entry name" value="CADHERIN_2"/>
    <property type="match status" value="10"/>
</dbReference>
<comment type="function">
    <text evidence="10">Cadherins are calcium-dependent cell adhesion proteins. They preferentially interact with themselves in a homophilic manner in connecting cells.</text>
</comment>
<feature type="domain" description="Cadherin" evidence="14">
    <location>
        <begin position="650"/>
        <end position="751"/>
    </location>
</feature>
<dbReference type="PANTHER" id="PTHR24026:SF133">
    <property type="entry name" value="CADHERIN-RELATED FAMILY MEMBER 2"/>
    <property type="match status" value="1"/>
</dbReference>
<dbReference type="Pfam" id="PF00028">
    <property type="entry name" value="Cadherin"/>
    <property type="match status" value="6"/>
</dbReference>
<evidence type="ECO:0000256" key="11">
    <source>
        <dbReference type="PROSITE-ProRule" id="PRU00043"/>
    </source>
</evidence>
<dbReference type="CDD" id="cd11304">
    <property type="entry name" value="Cadherin_repeat"/>
    <property type="match status" value="9"/>
</dbReference>
<evidence type="ECO:0000256" key="10">
    <source>
        <dbReference type="ARBA" id="ARBA00059331"/>
    </source>
</evidence>
<feature type="compositionally biased region" description="Basic and acidic residues" evidence="12">
    <location>
        <begin position="1454"/>
        <end position="1464"/>
    </location>
</feature>
<dbReference type="SMART" id="SM00112">
    <property type="entry name" value="CA"/>
    <property type="match status" value="10"/>
</dbReference>
<keyword evidence="8 13" id="KW-1133">Transmembrane helix</keyword>
<keyword evidence="3 13" id="KW-0812">Transmembrane</keyword>
<feature type="domain" description="Cadherin" evidence="14">
    <location>
        <begin position="520"/>
        <end position="649"/>
    </location>
</feature>
<dbReference type="OrthoDB" id="9990384at2759"/>
<comment type="subcellular location">
    <subcellularLocation>
        <location evidence="1">Cell membrane</location>
        <topology evidence="1">Single-pass type I membrane protein</topology>
    </subcellularLocation>
</comment>
<evidence type="ECO:0000256" key="3">
    <source>
        <dbReference type="ARBA" id="ARBA00022692"/>
    </source>
</evidence>
<dbReference type="GO" id="GO:0005509">
    <property type="term" value="F:calcium ion binding"/>
    <property type="evidence" value="ECO:0007669"/>
    <property type="project" value="UniProtKB-UniRule"/>
</dbReference>
<evidence type="ECO:0000313" key="16">
    <source>
        <dbReference type="Proteomes" id="UP000678499"/>
    </source>
</evidence>
<dbReference type="Proteomes" id="UP000678499">
    <property type="component" value="Unassembled WGS sequence"/>
</dbReference>
<feature type="domain" description="Cadherin" evidence="14">
    <location>
        <begin position="989"/>
        <end position="1113"/>
    </location>
</feature>
<dbReference type="InterPro" id="IPR002126">
    <property type="entry name" value="Cadherin-like_dom"/>
</dbReference>
<evidence type="ECO:0000256" key="13">
    <source>
        <dbReference type="SAM" id="Phobius"/>
    </source>
</evidence>
<dbReference type="EMBL" id="OA882721">
    <property type="protein sequence ID" value="CAD7276703.1"/>
    <property type="molecule type" value="Genomic_DNA"/>
</dbReference>
<evidence type="ECO:0000256" key="8">
    <source>
        <dbReference type="ARBA" id="ARBA00022989"/>
    </source>
</evidence>
<name>A0A7R9BJX8_9CRUS</name>
<evidence type="ECO:0000256" key="9">
    <source>
        <dbReference type="ARBA" id="ARBA00023136"/>
    </source>
</evidence>
<proteinExistence type="predicted"/>
<dbReference type="Gene3D" id="2.60.40.60">
    <property type="entry name" value="Cadherins"/>
    <property type="match status" value="10"/>
</dbReference>
<keyword evidence="9 13" id="KW-0472">Membrane</keyword>
<dbReference type="InterPro" id="IPR015919">
    <property type="entry name" value="Cadherin-like_sf"/>
</dbReference>
<dbReference type="SUPFAM" id="SSF49313">
    <property type="entry name" value="Cadherin-like"/>
    <property type="match status" value="10"/>
</dbReference>
<dbReference type="PRINTS" id="PR00205">
    <property type="entry name" value="CADHERIN"/>
</dbReference>
<protein>
    <recommendedName>
        <fullName evidence="14">Cadherin domain-containing protein</fullName>
    </recommendedName>
</protein>
<dbReference type="InterPro" id="IPR020894">
    <property type="entry name" value="Cadherin_CS"/>
</dbReference>
<evidence type="ECO:0000256" key="5">
    <source>
        <dbReference type="ARBA" id="ARBA00022737"/>
    </source>
</evidence>
<feature type="domain" description="Cadherin" evidence="14">
    <location>
        <begin position="752"/>
        <end position="863"/>
    </location>
</feature>
<dbReference type="PANTHER" id="PTHR24026">
    <property type="entry name" value="FAT ATYPICAL CADHERIN-RELATED"/>
    <property type="match status" value="1"/>
</dbReference>
<feature type="domain" description="Cadherin" evidence="14">
    <location>
        <begin position="39"/>
        <end position="153"/>
    </location>
</feature>
<evidence type="ECO:0000256" key="4">
    <source>
        <dbReference type="ARBA" id="ARBA00022729"/>
    </source>
</evidence>
<feature type="region of interest" description="Disordered" evidence="12">
    <location>
        <begin position="1451"/>
        <end position="1471"/>
    </location>
</feature>
<keyword evidence="5" id="KW-0677">Repeat</keyword>
<dbReference type="GO" id="GO:0005886">
    <property type="term" value="C:plasma membrane"/>
    <property type="evidence" value="ECO:0007669"/>
    <property type="project" value="UniProtKB-SubCell"/>
</dbReference>
<feature type="domain" description="Cadherin" evidence="14">
    <location>
        <begin position="380"/>
        <end position="483"/>
    </location>
</feature>
<keyword evidence="4" id="KW-0732">Signal</keyword>
<gene>
    <name evidence="15" type="ORF">NMOB1V02_LOCUS4454</name>
</gene>
<evidence type="ECO:0000256" key="1">
    <source>
        <dbReference type="ARBA" id="ARBA00004251"/>
    </source>
</evidence>
<evidence type="ECO:0000256" key="7">
    <source>
        <dbReference type="ARBA" id="ARBA00022889"/>
    </source>
</evidence>
<keyword evidence="2" id="KW-1003">Cell membrane</keyword>
<evidence type="ECO:0000313" key="15">
    <source>
        <dbReference type="EMBL" id="CAD7276703.1"/>
    </source>
</evidence>
<dbReference type="GO" id="GO:0008104">
    <property type="term" value="P:intracellular protein localization"/>
    <property type="evidence" value="ECO:0007669"/>
    <property type="project" value="UniProtKB-ARBA"/>
</dbReference>
<dbReference type="FunFam" id="2.60.40.60:FF:000033">
    <property type="entry name" value="FAT atypical cadherin 1"/>
    <property type="match status" value="1"/>
</dbReference>
<keyword evidence="16" id="KW-1185">Reference proteome</keyword>
<sequence length="1535" mass="168333">MFKAREVIDDNNDRAELTETVANVSITIQDVNDEPPRFSQKEFQARIPENAALGTPLVGLDIRVSDSDNGPHSMFNLELRDPSGFFSLEPSRGAGSVAASIRLMKTPLDYEDPNQRKFVLILTARENGTQQLLSSTASVIVSVIDVNDNRPVFSSSMYTATISESAVGGTTVTTVAATDSDSGDFGVQSLRYSLSGIGAELFSIDEATGTIVVAQCSSPGVEPCADFETRSNYFLHVQAADESGRGFKAFASLKIALADSNDNPPIFEKRKYEARIREGEKQPSMLVKATDADVTSEVIYSLKSIGADVDDEGSGLNIFTVNERTGKITVVNQTSGAVLPSHMRGHKVFLVLSATDGIHKDSCEVEIVIEDTNNNEPVFSLSRYEVTLPEGTKVGENIIATLAEDADVGNNAAIQYRLHSGAFGDFEINPESGVVTLVKKLNFERHPEYNMVILAVDQGTHPLTGTATLVVEVISNTQVLPVFYPMVQRFSVHEDIEQRIIEVTVVDVNDDPPVFIDDDGTGEYKMKVQEGLPSGTLLRRFLAVDRDSAISHYTLRLPPNSPEYFVVDEKSGKFSSCITYFLSFLLGVKKKPSCGKVGQLMTGSSELDFETTEEVEFELEVFDSGMPQLSATLKVLVELLNVNDESPVFSLAKYEVEIKENAGRSSPVAMVEATDKDKGEFGVVAYGLSGDLARDFQIDGSGTITVVNAALLDREVSSTLTVYATATDGKNVATVPVILTLLDDNDNPPVFDRREYEVTVEDRVSVESPAVLIRVQASDPDEGLGGSLLYSIVSGNTDDAFQLDPIKGFLRASGKHPLWNLPSKPEIVELKVRVRDGAGHGPFFDETIVRLHLRKSNRYRPVFVRPTTPNLVIRLTENEAARTLYMFLAEDADGNDTRNGLVSYHLKTGSENVQEVGPFFMVESTGELSLERSLDREAESEFKLIVVAQDGGGPLPLETLLPVSVIVEDVNDNDPVFEPNSLELEGNNDYLTHLFEVSEGAAIGTIVGVLEAEDADEGKNARIFYHLVARDSAKKKKFAVDLIRGEIVCLKALDREEKSEYEMVVLASNSPEFPAMWRNLTYGDIFNDTKNHSPSLAFVRINILDLNDNAPKFAKKMYYAAIPTKAGVGYSFMKLKARDPDFGINGTVTYRISSSNLHRVGSNDSLGSVVPSPFAINSVTGELSTSILVEEFRADWFLLEIAAKEIAEPFRVATCFVEVWFHKEEQVIRVVMAKAPEEVATEEVQGGVVGELSRLSGAQLVPAGLRHHIDQYNHLQPSWTDLAVIAVHPQKRVLMDVSEILFAVDTNYDFLRQHYQDYSIENVVPAVEPVKTSMEELKPMEILLIALVLVLIIGLITAISVCCCLKHWVPKPSKEYSDKVGIIPPLPEPENGTTNPLWLGSNATLPMSPSKIYEEQELTMQVSPGQDPNLHNNHAPSPTDVHSNVYAAIEADGDVSRDNGDTRDSSTNPEDTMYLGEYATLRNSPPIPWQGPRIPGMGSTFPYEDMPSWVDRSFNGPMGRNGNSDPPVIVGELLD</sequence>
<feature type="domain" description="Cadherin" evidence="14">
    <location>
        <begin position="867"/>
        <end position="977"/>
    </location>
</feature>